<evidence type="ECO:0000313" key="3">
    <source>
        <dbReference type="Proteomes" id="UP000298277"/>
    </source>
</evidence>
<proteinExistence type="predicted"/>
<protein>
    <submittedName>
        <fullName evidence="2">Uncharacterized protein</fullName>
    </submittedName>
</protein>
<organism evidence="2 3">
    <name type="scientific">Leptospira gomenensis</name>
    <dbReference type="NCBI Taxonomy" id="2484974"/>
    <lineage>
        <taxon>Bacteria</taxon>
        <taxon>Pseudomonadati</taxon>
        <taxon>Spirochaetota</taxon>
        <taxon>Spirochaetia</taxon>
        <taxon>Leptospirales</taxon>
        <taxon>Leptospiraceae</taxon>
        <taxon>Leptospira</taxon>
    </lineage>
</organism>
<name>A0A5F1Y8B1_9LEPT</name>
<reference evidence="2" key="1">
    <citation type="journal article" date="2019" name="PLoS Negl. Trop. Dis.">
        <title>Revisiting the worldwide diversity of Leptospira species in the environment.</title>
        <authorList>
            <person name="Vincent A.T."/>
            <person name="Schiettekatte O."/>
            <person name="Bourhy P."/>
            <person name="Veyrier F.J."/>
            <person name="Picardeau M."/>
        </authorList>
    </citation>
    <scope>NUCLEOTIDE SEQUENCE [LARGE SCALE GENOMIC DNA]</scope>
    <source>
        <strain evidence="2">201800299</strain>
    </source>
</reference>
<evidence type="ECO:0000256" key="1">
    <source>
        <dbReference type="SAM" id="Phobius"/>
    </source>
</evidence>
<dbReference type="Proteomes" id="UP000298277">
    <property type="component" value="Unassembled WGS sequence"/>
</dbReference>
<comment type="caution">
    <text evidence="2">The sequence shown here is derived from an EMBL/GenBank/DDBJ whole genome shotgun (WGS) entry which is preliminary data.</text>
</comment>
<dbReference type="AlphaFoldDB" id="A0A5F1Y8B1"/>
<gene>
    <name evidence="2" type="ORF">EHQ17_15475</name>
</gene>
<accession>A0A5F1Y8B1</accession>
<sequence>MNPRSESDEFVSRYREILSRLYAKAELYCVASGIKDPILTHSELSEFINQLRIRAEHEFPQRQNDKTSSRKTKLAVFSEDERKLEEEWMRLFLESGIGNVKRNEAPELPMIEPARMIPNPVDFGTLGELAEPKENLEPVAIVFSVLFWTAVYSFLLYGLLR</sequence>
<keyword evidence="1" id="KW-0472">Membrane</keyword>
<dbReference type="OrthoDB" id="330287at2"/>
<keyword evidence="1" id="KW-0812">Transmembrane</keyword>
<dbReference type="RefSeq" id="WP_135590481.1">
    <property type="nucleotide sequence ID" value="NZ_RQEZ01000048.1"/>
</dbReference>
<feature type="transmembrane region" description="Helical" evidence="1">
    <location>
        <begin position="139"/>
        <end position="160"/>
    </location>
</feature>
<dbReference type="EMBL" id="RQFA01000066">
    <property type="protein sequence ID" value="TGK31112.1"/>
    <property type="molecule type" value="Genomic_DNA"/>
</dbReference>
<keyword evidence="3" id="KW-1185">Reference proteome</keyword>
<keyword evidence="1" id="KW-1133">Transmembrane helix</keyword>
<evidence type="ECO:0000313" key="2">
    <source>
        <dbReference type="EMBL" id="TGK31112.1"/>
    </source>
</evidence>